<evidence type="ECO:0000313" key="2">
    <source>
        <dbReference type="EMBL" id="KAH0546235.1"/>
    </source>
</evidence>
<gene>
    <name evidence="2" type="ORF">KQX54_007417</name>
</gene>
<sequence length="126" mass="14808">MHLWDYPSTRPHRTPMPYATALLRYHAADVDEKLSVSKRHRSSQTRVRILGESLMCGKIGTRRDSRNVLSQVLYNTQAEDSRRKTLSDSSRTRREERREVARNVKMGFVHEYLLVDVVIQERRTVP</sequence>
<accession>A0AAV7I4J9</accession>
<feature type="region of interest" description="Disordered" evidence="1">
    <location>
        <begin position="79"/>
        <end position="98"/>
    </location>
</feature>
<dbReference type="AlphaFoldDB" id="A0AAV7I4J9"/>
<keyword evidence="3" id="KW-1185">Reference proteome</keyword>
<evidence type="ECO:0000313" key="3">
    <source>
        <dbReference type="Proteomes" id="UP000826195"/>
    </source>
</evidence>
<comment type="caution">
    <text evidence="2">The sequence shown here is derived from an EMBL/GenBank/DDBJ whole genome shotgun (WGS) entry which is preliminary data.</text>
</comment>
<dbReference type="EMBL" id="JAHXZJ010002237">
    <property type="protein sequence ID" value="KAH0546235.1"/>
    <property type="molecule type" value="Genomic_DNA"/>
</dbReference>
<dbReference type="Proteomes" id="UP000826195">
    <property type="component" value="Unassembled WGS sequence"/>
</dbReference>
<name>A0AAV7I4J9_COTGL</name>
<evidence type="ECO:0000256" key="1">
    <source>
        <dbReference type="SAM" id="MobiDB-lite"/>
    </source>
</evidence>
<organism evidence="2 3">
    <name type="scientific">Cotesia glomerata</name>
    <name type="common">Lepidopteran parasitic wasp</name>
    <name type="synonym">Apanteles glomeratus</name>
    <dbReference type="NCBI Taxonomy" id="32391"/>
    <lineage>
        <taxon>Eukaryota</taxon>
        <taxon>Metazoa</taxon>
        <taxon>Ecdysozoa</taxon>
        <taxon>Arthropoda</taxon>
        <taxon>Hexapoda</taxon>
        <taxon>Insecta</taxon>
        <taxon>Pterygota</taxon>
        <taxon>Neoptera</taxon>
        <taxon>Endopterygota</taxon>
        <taxon>Hymenoptera</taxon>
        <taxon>Apocrita</taxon>
        <taxon>Ichneumonoidea</taxon>
        <taxon>Braconidae</taxon>
        <taxon>Microgastrinae</taxon>
        <taxon>Cotesia</taxon>
    </lineage>
</organism>
<proteinExistence type="predicted"/>
<reference evidence="2 3" key="1">
    <citation type="journal article" date="2021" name="J. Hered.">
        <title>A chromosome-level genome assembly of the parasitoid wasp, Cotesia glomerata (Hymenoptera: Braconidae).</title>
        <authorList>
            <person name="Pinto B.J."/>
            <person name="Weis J.J."/>
            <person name="Gamble T."/>
            <person name="Ode P.J."/>
            <person name="Paul R."/>
            <person name="Zaspel J.M."/>
        </authorList>
    </citation>
    <scope>NUCLEOTIDE SEQUENCE [LARGE SCALE GENOMIC DNA]</scope>
    <source>
        <strain evidence="2">CgM1</strain>
    </source>
</reference>
<protein>
    <submittedName>
        <fullName evidence="2">Uncharacterized protein</fullName>
    </submittedName>
</protein>